<protein>
    <submittedName>
        <fullName evidence="1">TIGR02117 family protein</fullName>
    </submittedName>
</protein>
<keyword evidence="2" id="KW-1185">Reference proteome</keyword>
<dbReference type="Proteomes" id="UP000663923">
    <property type="component" value="Chromosome"/>
</dbReference>
<gene>
    <name evidence="1" type="ORF">J4G78_03430</name>
</gene>
<dbReference type="RefSeq" id="WP_207988502.1">
    <property type="nucleotide sequence ID" value="NZ_CP071794.1"/>
</dbReference>
<dbReference type="Pfam" id="PF09601">
    <property type="entry name" value="DUF2459"/>
    <property type="match status" value="1"/>
</dbReference>
<evidence type="ECO:0000313" key="2">
    <source>
        <dbReference type="Proteomes" id="UP000663923"/>
    </source>
</evidence>
<dbReference type="NCBIfam" id="TIGR02117">
    <property type="entry name" value="chp_urease_rgn"/>
    <property type="match status" value="1"/>
</dbReference>
<evidence type="ECO:0000313" key="1">
    <source>
        <dbReference type="EMBL" id="QTD56654.1"/>
    </source>
</evidence>
<reference evidence="1 2" key="1">
    <citation type="submission" date="2021-03" db="EMBL/GenBank/DDBJ databases">
        <title>Complete genome of Parasphingorhabdus_sp.JHSY0214.</title>
        <authorList>
            <person name="Yoo J.H."/>
            <person name="Bae J.W."/>
        </authorList>
    </citation>
    <scope>NUCLEOTIDE SEQUENCE [LARGE SCALE GENOMIC DNA]</scope>
    <source>
        <strain evidence="1 2">JHSY0214</strain>
    </source>
</reference>
<accession>A0ABX7T884</accession>
<proteinExistence type="predicted"/>
<dbReference type="InterPro" id="IPR011727">
    <property type="entry name" value="CHP02117"/>
</dbReference>
<organism evidence="1 2">
    <name type="scientific">Parasphingorhabdus cellanae</name>
    <dbReference type="NCBI Taxonomy" id="2806553"/>
    <lineage>
        <taxon>Bacteria</taxon>
        <taxon>Pseudomonadati</taxon>
        <taxon>Pseudomonadota</taxon>
        <taxon>Alphaproteobacteria</taxon>
        <taxon>Sphingomonadales</taxon>
        <taxon>Sphingomonadaceae</taxon>
        <taxon>Parasphingorhabdus</taxon>
    </lineage>
</organism>
<name>A0ABX7T884_9SPHN</name>
<sequence length="225" mass="25842">MKWPKRIFAGLLALIITYLGAALFGSIFPANQFWKSPDDGIELFIETNGLHTGIIIPIQSDVHDWSVLIRPEHLDDPTVYGSHVLVGWGHEGVYRNAEHWRDLRLKDAASAVFGSNDVLLHVYHLKYPQTYPHYRRSFKVSEAEYRLIVEAINDRFVLDETGQSIPSKGYGKYDLFYRSQGHYNAFYTCNSWTGDVLRQAGIRTGIWTPFQGGVMRWFLEAETDN</sequence>
<dbReference type="EMBL" id="CP071794">
    <property type="protein sequence ID" value="QTD56654.1"/>
    <property type="molecule type" value="Genomic_DNA"/>
</dbReference>